<name>A0A1Q9ES60_SYMMI</name>
<comment type="caution">
    <text evidence="2">The sequence shown here is derived from an EMBL/GenBank/DDBJ whole genome shotgun (WGS) entry which is preliminary data.</text>
</comment>
<evidence type="ECO:0000313" key="3">
    <source>
        <dbReference type="Proteomes" id="UP000186817"/>
    </source>
</evidence>
<feature type="region of interest" description="Disordered" evidence="1">
    <location>
        <begin position="183"/>
        <end position="209"/>
    </location>
</feature>
<gene>
    <name evidence="2" type="ORF">AK812_SmicGene6075</name>
</gene>
<proteinExistence type="predicted"/>
<dbReference type="Proteomes" id="UP000186817">
    <property type="component" value="Unassembled WGS sequence"/>
</dbReference>
<feature type="compositionally biased region" description="Basic and acidic residues" evidence="1">
    <location>
        <begin position="196"/>
        <end position="209"/>
    </location>
</feature>
<organism evidence="2 3">
    <name type="scientific">Symbiodinium microadriaticum</name>
    <name type="common">Dinoflagellate</name>
    <name type="synonym">Zooxanthella microadriatica</name>
    <dbReference type="NCBI Taxonomy" id="2951"/>
    <lineage>
        <taxon>Eukaryota</taxon>
        <taxon>Sar</taxon>
        <taxon>Alveolata</taxon>
        <taxon>Dinophyceae</taxon>
        <taxon>Suessiales</taxon>
        <taxon>Symbiodiniaceae</taxon>
        <taxon>Symbiodinium</taxon>
    </lineage>
</organism>
<evidence type="ECO:0000313" key="2">
    <source>
        <dbReference type="EMBL" id="OLQ10246.1"/>
    </source>
</evidence>
<reference evidence="2 3" key="1">
    <citation type="submission" date="2016-02" db="EMBL/GenBank/DDBJ databases">
        <title>Genome analysis of coral dinoflagellate symbionts highlights evolutionary adaptations to a symbiotic lifestyle.</title>
        <authorList>
            <person name="Aranda M."/>
            <person name="Li Y."/>
            <person name="Liew Y.J."/>
            <person name="Baumgarten S."/>
            <person name="Simakov O."/>
            <person name="Wilson M."/>
            <person name="Piel J."/>
            <person name="Ashoor H."/>
            <person name="Bougouffa S."/>
            <person name="Bajic V.B."/>
            <person name="Ryu T."/>
            <person name="Ravasi T."/>
            <person name="Bayer T."/>
            <person name="Micklem G."/>
            <person name="Kim H."/>
            <person name="Bhak J."/>
            <person name="Lajeunesse T.C."/>
            <person name="Voolstra C.R."/>
        </authorList>
    </citation>
    <scope>NUCLEOTIDE SEQUENCE [LARGE SCALE GENOMIC DNA]</scope>
    <source>
        <strain evidence="2 3">CCMP2467</strain>
    </source>
</reference>
<accession>A0A1Q9ES60</accession>
<protein>
    <submittedName>
        <fullName evidence="2">Uncharacterized protein</fullName>
    </submittedName>
</protein>
<dbReference type="EMBL" id="LSRX01000082">
    <property type="protein sequence ID" value="OLQ10246.1"/>
    <property type="molecule type" value="Genomic_DNA"/>
</dbReference>
<evidence type="ECO:0000256" key="1">
    <source>
        <dbReference type="SAM" id="MobiDB-lite"/>
    </source>
</evidence>
<sequence>MARYHRTMQSEQHHGLAKTVLKDFNTMHEWLSEFLSVGLEFYVITDYMSRYDTANRPVKAEWLNKTTMTFAECHKSKHKRDTQKKLVATTSPENPLRGAFREKIALGLGRELSGDEHEIENMLANIDSFMKKGSLAKASRWFSWNQLCCEQLCEFHVLKMLLADDFGQDQSISPSSRERLSLYSLSAKTQPGKSLFEGREPESDNGERQ</sequence>
<dbReference type="AlphaFoldDB" id="A0A1Q9ES60"/>
<keyword evidence="3" id="KW-1185">Reference proteome</keyword>